<dbReference type="PRINTS" id="PR00344">
    <property type="entry name" value="BCTRLSENSOR"/>
</dbReference>
<dbReference type="Gene3D" id="3.30.565.10">
    <property type="entry name" value="Histidine kinase-like ATPase, C-terminal domain"/>
    <property type="match status" value="1"/>
</dbReference>
<reference evidence="5" key="1">
    <citation type="submission" date="2022-04" db="EMBL/GenBank/DDBJ databases">
        <title>Desulfatitalea alkaliphila sp. nov., a novel anaerobic sulfate-reducing bacterium isolated from terrestrial mud volcano, Taman Peninsula, Russia.</title>
        <authorList>
            <person name="Khomyakova M.A."/>
            <person name="Merkel A.Y."/>
            <person name="Slobodkin A.I."/>
        </authorList>
    </citation>
    <scope>NUCLEOTIDE SEQUENCE</scope>
    <source>
        <strain evidence="5">M08but</strain>
    </source>
</reference>
<dbReference type="Proteomes" id="UP001165427">
    <property type="component" value="Unassembled WGS sequence"/>
</dbReference>
<dbReference type="InterPro" id="IPR004358">
    <property type="entry name" value="Sig_transdc_His_kin-like_C"/>
</dbReference>
<feature type="coiled-coil region" evidence="3">
    <location>
        <begin position="152"/>
        <end position="190"/>
    </location>
</feature>
<dbReference type="InterPro" id="IPR036890">
    <property type="entry name" value="HATPase_C_sf"/>
</dbReference>
<dbReference type="AlphaFoldDB" id="A0AA41R4G3"/>
<dbReference type="Gene3D" id="1.10.287.130">
    <property type="match status" value="1"/>
</dbReference>
<dbReference type="InterPro" id="IPR005467">
    <property type="entry name" value="His_kinase_dom"/>
</dbReference>
<dbReference type="GO" id="GO:0005524">
    <property type="term" value="F:ATP binding"/>
    <property type="evidence" value="ECO:0007669"/>
    <property type="project" value="UniProtKB-KW"/>
</dbReference>
<evidence type="ECO:0000256" key="3">
    <source>
        <dbReference type="SAM" id="Coils"/>
    </source>
</evidence>
<comment type="catalytic activity">
    <reaction evidence="1">
        <text>ATP + protein L-histidine = ADP + protein N-phospho-L-histidine.</text>
        <dbReference type="EC" id="2.7.13.3"/>
    </reaction>
</comment>
<accession>A0AA41R4G3</accession>
<evidence type="ECO:0000256" key="2">
    <source>
        <dbReference type="ARBA" id="ARBA00012438"/>
    </source>
</evidence>
<keyword evidence="6" id="KW-1185">Reference proteome</keyword>
<keyword evidence="5" id="KW-0067">ATP-binding</keyword>
<dbReference type="RefSeq" id="WP_246909278.1">
    <property type="nucleotide sequence ID" value="NZ_JALJRB010000014.1"/>
</dbReference>
<gene>
    <name evidence="5" type="ORF">MRX98_12945</name>
</gene>
<keyword evidence="5" id="KW-0547">Nucleotide-binding</keyword>
<proteinExistence type="predicted"/>
<dbReference type="PANTHER" id="PTHR43065:SF50">
    <property type="entry name" value="HISTIDINE KINASE"/>
    <property type="match status" value="1"/>
</dbReference>
<dbReference type="SMART" id="SM00387">
    <property type="entry name" value="HATPase_c"/>
    <property type="match status" value="1"/>
</dbReference>
<evidence type="ECO:0000313" key="5">
    <source>
        <dbReference type="EMBL" id="MCJ8501486.1"/>
    </source>
</evidence>
<dbReference type="EMBL" id="JALJRB010000014">
    <property type="protein sequence ID" value="MCJ8501486.1"/>
    <property type="molecule type" value="Genomic_DNA"/>
</dbReference>
<name>A0AA41R4G3_9BACT</name>
<organism evidence="5 6">
    <name type="scientific">Desulfatitalea alkaliphila</name>
    <dbReference type="NCBI Taxonomy" id="2929485"/>
    <lineage>
        <taxon>Bacteria</taxon>
        <taxon>Pseudomonadati</taxon>
        <taxon>Thermodesulfobacteriota</taxon>
        <taxon>Desulfobacteria</taxon>
        <taxon>Desulfobacterales</taxon>
        <taxon>Desulfosarcinaceae</taxon>
        <taxon>Desulfatitalea</taxon>
    </lineage>
</organism>
<dbReference type="Pfam" id="PF02518">
    <property type="entry name" value="HATPase_c"/>
    <property type="match status" value="1"/>
</dbReference>
<protein>
    <recommendedName>
        <fullName evidence="2">histidine kinase</fullName>
        <ecNumber evidence="2">2.7.13.3</ecNumber>
    </recommendedName>
</protein>
<dbReference type="GO" id="GO:0004673">
    <property type="term" value="F:protein histidine kinase activity"/>
    <property type="evidence" value="ECO:0007669"/>
    <property type="project" value="UniProtKB-EC"/>
</dbReference>
<evidence type="ECO:0000259" key="4">
    <source>
        <dbReference type="PROSITE" id="PS50109"/>
    </source>
</evidence>
<dbReference type="PANTHER" id="PTHR43065">
    <property type="entry name" value="SENSOR HISTIDINE KINASE"/>
    <property type="match status" value="1"/>
</dbReference>
<evidence type="ECO:0000256" key="1">
    <source>
        <dbReference type="ARBA" id="ARBA00000085"/>
    </source>
</evidence>
<keyword evidence="3" id="KW-0175">Coiled coil</keyword>
<feature type="domain" description="Histidine kinase" evidence="4">
    <location>
        <begin position="206"/>
        <end position="466"/>
    </location>
</feature>
<dbReference type="EC" id="2.7.13.3" evidence="2"/>
<dbReference type="SUPFAM" id="SSF55874">
    <property type="entry name" value="ATPase domain of HSP90 chaperone/DNA topoisomerase II/histidine kinase"/>
    <property type="match status" value="1"/>
</dbReference>
<evidence type="ECO:0000313" key="6">
    <source>
        <dbReference type="Proteomes" id="UP001165427"/>
    </source>
</evidence>
<comment type="caution">
    <text evidence="5">The sequence shown here is derived from an EMBL/GenBank/DDBJ whole genome shotgun (WGS) entry which is preliminary data.</text>
</comment>
<dbReference type="PROSITE" id="PS50109">
    <property type="entry name" value="HIS_KIN"/>
    <property type="match status" value="1"/>
</dbReference>
<sequence length="468" mass="51857">MAANMHIENEDFDREYGLEDLLPRQRTAEWLDALGGRWTAGVLQRDGAPYCGTVRRSDEWMPEALRVLGATEACFHTHSGPAAETVIHPLRHELETIGYLVLQAIQPADQDATIRLGAFVARAVEGMMQLTYRTRMTSGLHGRVVEDSFARLTEKTRQLQSSEEKYRHLAQRLEMEVQRQTEEIEAAQLVMFQQEKLASIGRLSAGVAHEINNPIGFVISNLNSLHGICEDLLQLLERHDRLAALVACDGGAEEETGRGDMVRLAALVREIAALREDLDIDYLKADLQALIDESLEGAQRVRTIVRQLTDFAHPSIETAESADIHHCLDTTLSILAGEVGPEVTVRKAYQPVPAVLCHLRALNQVFFHLLRNALQAVGRRGTITLSTRLTDDSCVEVDVADDGPGIPPEQLPRIFDPFFTTRDVGQGAGLGLHLAYNIMQQHGGVIHAANRPEGGCRFRVHIPVHRGA</sequence>
<dbReference type="InterPro" id="IPR003594">
    <property type="entry name" value="HATPase_dom"/>
</dbReference>